<gene>
    <name evidence="3" type="ORF">CEUTPL_LOCUS4194</name>
</gene>
<dbReference type="InterPro" id="IPR036691">
    <property type="entry name" value="Endo/exonu/phosph_ase_sf"/>
</dbReference>
<dbReference type="GO" id="GO:0007508">
    <property type="term" value="P:larval heart development"/>
    <property type="evidence" value="ECO:0007669"/>
    <property type="project" value="TreeGrafter"/>
</dbReference>
<evidence type="ECO:0000313" key="3">
    <source>
        <dbReference type="EMBL" id="CAG9763536.1"/>
    </source>
</evidence>
<name>A0A9N9MKB0_9CUCU</name>
<dbReference type="OrthoDB" id="6762350at2759"/>
<dbReference type="Proteomes" id="UP001152799">
    <property type="component" value="Chromosome 14"/>
</dbReference>
<dbReference type="EMBL" id="OU892290">
    <property type="protein sequence ID" value="CAG9763536.1"/>
    <property type="molecule type" value="Genomic_DNA"/>
</dbReference>
<dbReference type="Gene3D" id="3.60.10.10">
    <property type="entry name" value="Endonuclease/exonuclease/phosphatase"/>
    <property type="match status" value="1"/>
</dbReference>
<organism evidence="3 4">
    <name type="scientific">Ceutorhynchus assimilis</name>
    <name type="common">cabbage seed weevil</name>
    <dbReference type="NCBI Taxonomy" id="467358"/>
    <lineage>
        <taxon>Eukaryota</taxon>
        <taxon>Metazoa</taxon>
        <taxon>Ecdysozoa</taxon>
        <taxon>Arthropoda</taxon>
        <taxon>Hexapoda</taxon>
        <taxon>Insecta</taxon>
        <taxon>Pterygota</taxon>
        <taxon>Neoptera</taxon>
        <taxon>Endopterygota</taxon>
        <taxon>Coleoptera</taxon>
        <taxon>Polyphaga</taxon>
        <taxon>Cucujiformia</taxon>
        <taxon>Curculionidae</taxon>
        <taxon>Ceutorhynchinae</taxon>
        <taxon>Ceutorhynchus</taxon>
    </lineage>
</organism>
<protein>
    <recommendedName>
        <fullName evidence="2">Endonuclease/exonuclease/phosphatase domain-containing protein</fullName>
    </recommendedName>
</protein>
<feature type="compositionally biased region" description="Low complexity" evidence="1">
    <location>
        <begin position="346"/>
        <end position="359"/>
    </location>
</feature>
<dbReference type="SUPFAM" id="SSF56219">
    <property type="entry name" value="DNase I-like"/>
    <property type="match status" value="1"/>
</dbReference>
<dbReference type="GO" id="GO:0031012">
    <property type="term" value="C:extracellular matrix"/>
    <property type="evidence" value="ECO:0007669"/>
    <property type="project" value="TreeGrafter"/>
</dbReference>
<evidence type="ECO:0000256" key="1">
    <source>
        <dbReference type="SAM" id="MobiDB-lite"/>
    </source>
</evidence>
<dbReference type="GO" id="GO:0003824">
    <property type="term" value="F:catalytic activity"/>
    <property type="evidence" value="ECO:0007669"/>
    <property type="project" value="InterPro"/>
</dbReference>
<dbReference type="InterPro" id="IPR005135">
    <property type="entry name" value="Endo/exonuclease/phosphatase"/>
</dbReference>
<sequence length="412" mass="45813">MKSGKNRALLHERKLRKNNIIVFGIPRCSDILNNTISALNNLLGVDIKVDDINNITQLGNTANSPILIEFISFLKKSSLFGHVSKLKGTKISIANDLCPEDRENHRILVKYLKEAKGRNLNAKIKGNKLVIDDTAYSIEDLEAMPESEAEISDSETIGTGNNLLSQAAGNQSSPEQTVKKRKRVKIIPGQEQEFKSTVHNKYDIISVSETWLSAGILDELIYLKGYKLYRRDRTSGRGGGVAVYVRSKFKSKIFALNKACGSEQLWIVVKYLNCQFGIGTLHRPPKCSAADFVVELENELGAIDPTCNSLILMGDLNIDLLDLNNCESCSRELSDAFIEWDNTVDDSTSPFSSPSDSIPNVSDRRSNLNYSQIPRDSSSETEYAQSLSEDSDKKLPDDSGKWSGNLRETVRN</sequence>
<feature type="compositionally biased region" description="Polar residues" evidence="1">
    <location>
        <begin position="367"/>
        <end position="388"/>
    </location>
</feature>
<feature type="domain" description="Endonuclease/exonuclease/phosphatase" evidence="2">
    <location>
        <begin position="201"/>
        <end position="342"/>
    </location>
</feature>
<dbReference type="Pfam" id="PF03372">
    <property type="entry name" value="Exo_endo_phos"/>
    <property type="match status" value="1"/>
</dbReference>
<feature type="compositionally biased region" description="Basic and acidic residues" evidence="1">
    <location>
        <begin position="390"/>
        <end position="400"/>
    </location>
</feature>
<dbReference type="AlphaFoldDB" id="A0A9N9MKB0"/>
<evidence type="ECO:0000313" key="4">
    <source>
        <dbReference type="Proteomes" id="UP001152799"/>
    </source>
</evidence>
<accession>A0A9N9MKB0</accession>
<keyword evidence="4" id="KW-1185">Reference proteome</keyword>
<reference evidence="3" key="1">
    <citation type="submission" date="2022-01" db="EMBL/GenBank/DDBJ databases">
        <authorList>
            <person name="King R."/>
        </authorList>
    </citation>
    <scope>NUCLEOTIDE SEQUENCE</scope>
</reference>
<proteinExistence type="predicted"/>
<dbReference type="PANTHER" id="PTHR33395:SF22">
    <property type="entry name" value="REVERSE TRANSCRIPTASE DOMAIN-CONTAINING PROTEIN"/>
    <property type="match status" value="1"/>
</dbReference>
<dbReference type="PANTHER" id="PTHR33395">
    <property type="entry name" value="TRANSCRIPTASE, PUTATIVE-RELATED-RELATED"/>
    <property type="match status" value="1"/>
</dbReference>
<feature type="region of interest" description="Disordered" evidence="1">
    <location>
        <begin position="346"/>
        <end position="412"/>
    </location>
</feature>
<dbReference type="GO" id="GO:0061343">
    <property type="term" value="P:cell adhesion involved in heart morphogenesis"/>
    <property type="evidence" value="ECO:0007669"/>
    <property type="project" value="TreeGrafter"/>
</dbReference>
<evidence type="ECO:0000259" key="2">
    <source>
        <dbReference type="Pfam" id="PF03372"/>
    </source>
</evidence>